<evidence type="ECO:0000256" key="6">
    <source>
        <dbReference type="ARBA" id="ARBA00023163"/>
    </source>
</evidence>
<dbReference type="GO" id="GO:0005634">
    <property type="term" value="C:nucleus"/>
    <property type="evidence" value="ECO:0007669"/>
    <property type="project" value="UniProtKB-SubCell"/>
</dbReference>
<dbReference type="GO" id="GO:0003677">
    <property type="term" value="F:DNA binding"/>
    <property type="evidence" value="ECO:0007669"/>
    <property type="project" value="UniProtKB-UniRule"/>
</dbReference>
<feature type="region of interest" description="Disordered" evidence="9">
    <location>
        <begin position="228"/>
        <end position="262"/>
    </location>
</feature>
<accession>A0AAD1Z6X3</accession>
<protein>
    <recommendedName>
        <fullName evidence="10">Homeobox domain-containing protein</fullName>
    </recommendedName>
</protein>
<keyword evidence="6" id="KW-0804">Transcription</keyword>
<feature type="DNA-binding region" description="Homeobox" evidence="8">
    <location>
        <begin position="379"/>
        <end position="441"/>
    </location>
</feature>
<dbReference type="SMART" id="SM00574">
    <property type="entry name" value="POX"/>
    <property type="match status" value="1"/>
</dbReference>
<dbReference type="InterPro" id="IPR001356">
    <property type="entry name" value="HD"/>
</dbReference>
<dbReference type="PANTHER" id="PTHR11850">
    <property type="entry name" value="HOMEOBOX PROTEIN TRANSCRIPTION FACTORS"/>
    <property type="match status" value="1"/>
</dbReference>
<name>A0AAD1Z6X3_9LAMI</name>
<evidence type="ECO:0000256" key="4">
    <source>
        <dbReference type="ARBA" id="ARBA00023125"/>
    </source>
</evidence>
<gene>
    <name evidence="11" type="ORF">FPE_LOCUS11801</name>
</gene>
<evidence type="ECO:0000256" key="7">
    <source>
        <dbReference type="ARBA" id="ARBA00023242"/>
    </source>
</evidence>
<proteinExistence type="inferred from homology"/>
<evidence type="ECO:0000313" key="12">
    <source>
        <dbReference type="Proteomes" id="UP000834106"/>
    </source>
</evidence>
<dbReference type="InterPro" id="IPR050224">
    <property type="entry name" value="TALE_homeobox"/>
</dbReference>
<keyword evidence="12" id="KW-1185">Reference proteome</keyword>
<feature type="compositionally biased region" description="Basic and acidic residues" evidence="9">
    <location>
        <begin position="231"/>
        <end position="243"/>
    </location>
</feature>
<comment type="subcellular location">
    <subcellularLocation>
        <location evidence="1 8">Nucleus</location>
    </subcellularLocation>
</comment>
<dbReference type="FunFam" id="1.10.10.60:FF:000083">
    <property type="entry name" value="BEL1-like homeodomain protein 4"/>
    <property type="match status" value="1"/>
</dbReference>
<dbReference type="SMART" id="SM00389">
    <property type="entry name" value="HOX"/>
    <property type="match status" value="1"/>
</dbReference>
<sequence length="636" mass="72452">MHDFLVKFWRVGIDTTAFKEELLSWSSQQRQLFLDCPRCTQRFIFSTQIDLQKRRFHKQKKMATNYPSSNNQRDTATILYSRDSLPNSYSETQLPGQMTMYMNFSSSSESYPNPNREFSSNLDESRIAQHDFEAWKDEGRNQTVLMNSVDGSSGLSLSFSTNVPSGLQIPSFQYQNHNPIFLNSNEDNMIIPGSSSDGMSRSVLNTKYLKVVQELLDEIVHVKKGVNKQNSKKDLTRNSKESDGETGNGNSENSQSEVSAAEKQDLQDKISKLLSMLDEVDRRYRQYYHQMQIVMSSFDIIAGSGAAKPYTSLALYTISRHFRCLRDAINAQIQAAQKSLGEQDSLSNGKGIGLTRLRYVDQKLRQQRAIQQLGMMQHGWRPQRGLPENSVSILRAWLFEHFLHPYPKDSDKIMLARQTGLTRSQVSNWFINARVRLWKPMVEEMYKEEIGDAEMDSISSYENAPKAMKSDAKEEDLQQNATSPGTECCSPRNLPDLEMVESETNQIFQNTTSQNEYRIEKTTRDLRTYMDDTSLFPDTILHSNCGTNRFTEAEAAAYHMSEMGRFESGNEVSLTLGLQHFKASSLPMSDDTQHSYFTIRGNNVNNGETSSSGTHTRLESGQHHFATSSLLHDFVA</sequence>
<dbReference type="Pfam" id="PF05920">
    <property type="entry name" value="Homeobox_KN"/>
    <property type="match status" value="1"/>
</dbReference>
<dbReference type="InterPro" id="IPR008422">
    <property type="entry name" value="KN_HD"/>
</dbReference>
<dbReference type="AlphaFoldDB" id="A0AAD1Z6X3"/>
<dbReference type="GO" id="GO:0006355">
    <property type="term" value="P:regulation of DNA-templated transcription"/>
    <property type="evidence" value="ECO:0007669"/>
    <property type="project" value="InterPro"/>
</dbReference>
<comment type="similarity">
    <text evidence="2">Belongs to the TALE/BELL homeobox family.</text>
</comment>
<keyword evidence="7 8" id="KW-0539">Nucleus</keyword>
<evidence type="ECO:0000256" key="9">
    <source>
        <dbReference type="SAM" id="MobiDB-lite"/>
    </source>
</evidence>
<dbReference type="SUPFAM" id="SSF46689">
    <property type="entry name" value="Homeodomain-like"/>
    <property type="match status" value="1"/>
</dbReference>
<evidence type="ECO:0000256" key="2">
    <source>
        <dbReference type="ARBA" id="ARBA00006454"/>
    </source>
</evidence>
<feature type="compositionally biased region" description="Polar residues" evidence="9">
    <location>
        <begin position="248"/>
        <end position="258"/>
    </location>
</feature>
<evidence type="ECO:0000313" key="11">
    <source>
        <dbReference type="EMBL" id="CAI9764371.1"/>
    </source>
</evidence>
<keyword evidence="3" id="KW-0805">Transcription regulation</keyword>
<dbReference type="Proteomes" id="UP000834106">
    <property type="component" value="Chromosome 7"/>
</dbReference>
<evidence type="ECO:0000256" key="3">
    <source>
        <dbReference type="ARBA" id="ARBA00023015"/>
    </source>
</evidence>
<dbReference type="EMBL" id="OU503042">
    <property type="protein sequence ID" value="CAI9764371.1"/>
    <property type="molecule type" value="Genomic_DNA"/>
</dbReference>
<reference evidence="11" key="1">
    <citation type="submission" date="2023-05" db="EMBL/GenBank/DDBJ databases">
        <authorList>
            <person name="Huff M."/>
        </authorList>
    </citation>
    <scope>NUCLEOTIDE SEQUENCE</scope>
</reference>
<dbReference type="Pfam" id="PF07526">
    <property type="entry name" value="POX"/>
    <property type="match status" value="1"/>
</dbReference>
<dbReference type="PROSITE" id="PS50071">
    <property type="entry name" value="HOMEOBOX_2"/>
    <property type="match status" value="1"/>
</dbReference>
<dbReference type="InterPro" id="IPR006563">
    <property type="entry name" value="POX_dom"/>
</dbReference>
<feature type="domain" description="Homeobox" evidence="10">
    <location>
        <begin position="377"/>
        <end position="440"/>
    </location>
</feature>
<evidence type="ECO:0000256" key="5">
    <source>
        <dbReference type="ARBA" id="ARBA00023155"/>
    </source>
</evidence>
<evidence type="ECO:0000259" key="10">
    <source>
        <dbReference type="PROSITE" id="PS50071"/>
    </source>
</evidence>
<evidence type="ECO:0000256" key="8">
    <source>
        <dbReference type="PROSITE-ProRule" id="PRU00108"/>
    </source>
</evidence>
<dbReference type="CDD" id="cd00086">
    <property type="entry name" value="homeodomain"/>
    <property type="match status" value="1"/>
</dbReference>
<keyword evidence="5 8" id="KW-0371">Homeobox</keyword>
<evidence type="ECO:0000256" key="1">
    <source>
        <dbReference type="ARBA" id="ARBA00004123"/>
    </source>
</evidence>
<dbReference type="InterPro" id="IPR009057">
    <property type="entry name" value="Homeodomain-like_sf"/>
</dbReference>
<keyword evidence="4 8" id="KW-0238">DNA-binding</keyword>
<organism evidence="11 12">
    <name type="scientific">Fraxinus pennsylvanica</name>
    <dbReference type="NCBI Taxonomy" id="56036"/>
    <lineage>
        <taxon>Eukaryota</taxon>
        <taxon>Viridiplantae</taxon>
        <taxon>Streptophyta</taxon>
        <taxon>Embryophyta</taxon>
        <taxon>Tracheophyta</taxon>
        <taxon>Spermatophyta</taxon>
        <taxon>Magnoliopsida</taxon>
        <taxon>eudicotyledons</taxon>
        <taxon>Gunneridae</taxon>
        <taxon>Pentapetalae</taxon>
        <taxon>asterids</taxon>
        <taxon>lamiids</taxon>
        <taxon>Lamiales</taxon>
        <taxon>Oleaceae</taxon>
        <taxon>Oleeae</taxon>
        <taxon>Fraxinus</taxon>
    </lineage>
</organism>
<dbReference type="Gene3D" id="1.10.10.60">
    <property type="entry name" value="Homeodomain-like"/>
    <property type="match status" value="1"/>
</dbReference>